<reference evidence="2" key="1">
    <citation type="journal article" date="2020" name="mSystems">
        <title>Genome- and Community-Level Interaction Insights into Carbon Utilization and Element Cycling Functions of Hydrothermarchaeota in Hydrothermal Sediment.</title>
        <authorList>
            <person name="Zhou Z."/>
            <person name="Liu Y."/>
            <person name="Xu W."/>
            <person name="Pan J."/>
            <person name="Luo Z.H."/>
            <person name="Li M."/>
        </authorList>
    </citation>
    <scope>NUCLEOTIDE SEQUENCE [LARGE SCALE GENOMIC DNA]</scope>
    <source>
        <strain evidence="2">SpSt-418</strain>
    </source>
</reference>
<keyword evidence="1" id="KW-1133">Transmembrane helix</keyword>
<comment type="caution">
    <text evidence="2">The sequence shown here is derived from an EMBL/GenBank/DDBJ whole genome shotgun (WGS) entry which is preliminary data.</text>
</comment>
<evidence type="ECO:0000313" key="2">
    <source>
        <dbReference type="EMBL" id="HFN00293.1"/>
    </source>
</evidence>
<name>A0A7C3PG16_9CYAN</name>
<proteinExistence type="predicted"/>
<evidence type="ECO:0000256" key="1">
    <source>
        <dbReference type="SAM" id="Phobius"/>
    </source>
</evidence>
<dbReference type="AlphaFoldDB" id="A0A7C3PG16"/>
<dbReference type="EMBL" id="DSRU01000316">
    <property type="protein sequence ID" value="HFN00293.1"/>
    <property type="molecule type" value="Genomic_DNA"/>
</dbReference>
<feature type="transmembrane region" description="Helical" evidence="1">
    <location>
        <begin position="18"/>
        <end position="39"/>
    </location>
</feature>
<dbReference type="Pfam" id="PF20456">
    <property type="entry name" value="DUF6709"/>
    <property type="match status" value="1"/>
</dbReference>
<dbReference type="InterPro" id="IPR046555">
    <property type="entry name" value="DUF6709"/>
</dbReference>
<gene>
    <name evidence="2" type="ORF">ENR64_21620</name>
</gene>
<organism evidence="2">
    <name type="scientific">Oscillatoriales cyanobacterium SpSt-418</name>
    <dbReference type="NCBI Taxonomy" id="2282169"/>
    <lineage>
        <taxon>Bacteria</taxon>
        <taxon>Bacillati</taxon>
        <taxon>Cyanobacteriota</taxon>
        <taxon>Cyanophyceae</taxon>
        <taxon>Oscillatoriophycideae</taxon>
        <taxon>Oscillatoriales</taxon>
    </lineage>
</organism>
<protein>
    <submittedName>
        <fullName evidence="2">Uncharacterized protein</fullName>
    </submittedName>
</protein>
<keyword evidence="1" id="KW-0472">Membrane</keyword>
<accession>A0A7C3PG16</accession>
<keyword evidence="1" id="KW-0812">Transmembrane</keyword>
<sequence>MWQGFIGRQIRRSDRNILLTNMGLVLIPLTFGVLSSRYWQNFAAGPLKLDRQAALAVKDPTQEARDFVTIKGDRALDTGVEQITQRKRRYSGTVTSETTSAKYIALLMDRKILIVKSRPETAQNTEFTGSLQPISSSIQSRIIDAAARQNPELRTAFLPYMLQEEDYRTPGYIGLAIALPLIALGSWNVSKVLKRRNNPTQHPIAKALAVAGEPEVVAARVEQELQSDAGKQEILKTTLTRSWLFRPTYFGMDTVPLDQLTWIYKKVTTRRSYGIPVGKTYSAVVCDRSGKTIEIPGKEKQIDELLTSLCERAPWVVAGFSDELNQMWNRERTQFVEGVDLRRQQAQS</sequence>